<dbReference type="RefSeq" id="WP_131901317.1">
    <property type="nucleotide sequence ID" value="NZ_SMKZ01000071.1"/>
</dbReference>
<dbReference type="AlphaFoldDB" id="A0A4V2YZQ9"/>
<accession>A0A4V2YZQ9</accession>
<keyword evidence="1" id="KW-0472">Membrane</keyword>
<feature type="transmembrane region" description="Helical" evidence="1">
    <location>
        <begin position="12"/>
        <end position="33"/>
    </location>
</feature>
<feature type="transmembrane region" description="Helical" evidence="1">
    <location>
        <begin position="301"/>
        <end position="324"/>
    </location>
</feature>
<name>A0A4V2YZQ9_9ACTN</name>
<proteinExistence type="predicted"/>
<feature type="transmembrane region" description="Helical" evidence="1">
    <location>
        <begin position="344"/>
        <end position="366"/>
    </location>
</feature>
<dbReference type="Proteomes" id="UP000294739">
    <property type="component" value="Unassembled WGS sequence"/>
</dbReference>
<dbReference type="EMBL" id="SMKZ01000071">
    <property type="protein sequence ID" value="TDD98077.1"/>
    <property type="molecule type" value="Genomic_DNA"/>
</dbReference>
<feature type="transmembrane region" description="Helical" evidence="1">
    <location>
        <begin position="196"/>
        <end position="214"/>
    </location>
</feature>
<sequence length="387" mass="40714">MRRPILRGRPLRAGLAGILSMIMVGALPAQVTWADALGSPEALGDRLRFQTVSQTLLYADRSGWPAYLVEALWAAVFVGVLLAAVWLLAVVTADEWTRPVVVAVALPLFAPLANVVALVVTNVGDLAFDTERGENLLQVMADAQNAAGHVMLVAFAGALVVGVVHADRLWERGPDGEVVVSRRTLLLLLRGPMDTLWPRIGVAVVAALAGYVAMRVAPELLSRGFEPVARLWCLGERGEAGCVRSLVGTVGDGPPDLAALVLDSGRRWFLRLYALQVFLLVFALAWFQLRTQPLRTGPATTLLAAWLAYTLAVVTHVGVLDAGLGAQDQPGPAGVLGLLVPPSGLASTVFTAPVVAAGFAAVHAAARAVVARRRGQPSQPGLTSPAS</sequence>
<gene>
    <name evidence="2" type="ORF">E1269_29280</name>
</gene>
<evidence type="ECO:0000313" key="3">
    <source>
        <dbReference type="Proteomes" id="UP000294739"/>
    </source>
</evidence>
<keyword evidence="1" id="KW-0812">Transmembrane</keyword>
<protein>
    <submittedName>
        <fullName evidence="2">Uncharacterized protein</fullName>
    </submittedName>
</protein>
<feature type="transmembrane region" description="Helical" evidence="1">
    <location>
        <begin position="146"/>
        <end position="164"/>
    </location>
</feature>
<feature type="transmembrane region" description="Helical" evidence="1">
    <location>
        <begin position="71"/>
        <end position="93"/>
    </location>
</feature>
<evidence type="ECO:0000313" key="2">
    <source>
        <dbReference type="EMBL" id="TDD98077.1"/>
    </source>
</evidence>
<feature type="transmembrane region" description="Helical" evidence="1">
    <location>
        <begin position="100"/>
        <end position="120"/>
    </location>
</feature>
<organism evidence="2 3">
    <name type="scientific">Jiangella asiatica</name>
    <dbReference type="NCBI Taxonomy" id="2530372"/>
    <lineage>
        <taxon>Bacteria</taxon>
        <taxon>Bacillati</taxon>
        <taxon>Actinomycetota</taxon>
        <taxon>Actinomycetes</taxon>
        <taxon>Jiangellales</taxon>
        <taxon>Jiangellaceae</taxon>
        <taxon>Jiangella</taxon>
    </lineage>
</organism>
<comment type="caution">
    <text evidence="2">The sequence shown here is derived from an EMBL/GenBank/DDBJ whole genome shotgun (WGS) entry which is preliminary data.</text>
</comment>
<evidence type="ECO:0000256" key="1">
    <source>
        <dbReference type="SAM" id="Phobius"/>
    </source>
</evidence>
<dbReference type="OrthoDB" id="5190207at2"/>
<dbReference type="InParanoid" id="A0A4V2YZQ9"/>
<keyword evidence="3" id="KW-1185">Reference proteome</keyword>
<reference evidence="2 3" key="1">
    <citation type="submission" date="2019-03" db="EMBL/GenBank/DDBJ databases">
        <title>Draft genome sequences of novel Actinobacteria.</title>
        <authorList>
            <person name="Sahin N."/>
            <person name="Ay H."/>
            <person name="Saygin H."/>
        </authorList>
    </citation>
    <scope>NUCLEOTIDE SEQUENCE [LARGE SCALE GENOMIC DNA]</scope>
    <source>
        <strain evidence="2 3">5K138</strain>
    </source>
</reference>
<feature type="transmembrane region" description="Helical" evidence="1">
    <location>
        <begin position="268"/>
        <end position="289"/>
    </location>
</feature>
<keyword evidence="1" id="KW-1133">Transmembrane helix</keyword>